<keyword evidence="4" id="KW-1185">Reference proteome</keyword>
<reference evidence="3" key="1">
    <citation type="submission" date="2020-09" db="EMBL/GenBank/DDBJ databases">
        <title>Draft Genome Sequence of Paenibacillus sp. WST5.</title>
        <authorList>
            <person name="Bao Z."/>
        </authorList>
    </citation>
    <scope>NUCLEOTIDE SEQUENCE</scope>
    <source>
        <strain evidence="3">WST5</strain>
    </source>
</reference>
<comment type="caution">
    <text evidence="3">The sequence shown here is derived from an EMBL/GenBank/DDBJ whole genome shotgun (WGS) entry which is preliminary data.</text>
</comment>
<evidence type="ECO:0000256" key="2">
    <source>
        <dbReference type="SAM" id="Phobius"/>
    </source>
</evidence>
<name>A0A926KUZ3_9BACL</name>
<feature type="transmembrane region" description="Helical" evidence="2">
    <location>
        <begin position="92"/>
        <end position="118"/>
    </location>
</feature>
<feature type="transmembrane region" description="Helical" evidence="2">
    <location>
        <begin position="26"/>
        <end position="43"/>
    </location>
</feature>
<keyword evidence="2" id="KW-0812">Transmembrane</keyword>
<sequence length="349" mass="38777">MLNTPLRPMGIGRILDRSFQLYRKHFVKLTLVMLILYGPFYLLQHLLLYQEAANTTVSILDQIRTGASWQEILQSGSAFRSAASGVDVWKTLLFTLVLLPLFLLGLMPASVASVVHLVKANLLGEEIPGATQMLKKSFRRFWPLAGSTVLDLLIMVGMYIGFALIVIVLVMIFVFGAGISNAVGGGAGGLAVFGIIFFIVLGLAVIVTWSYFFIRWVYYLPFVALGEDSIGLGHSWRLTRKNFWRLFLMYVVLTLILYLFLVVIELIIAAVFGMGLGGQLLTSLVSILVSPLWLLPYAISFFDLKVRNEGLGLDSLINNMVHNDEIEPTNEEAAPEKDAKPEDADKKNE</sequence>
<proteinExistence type="predicted"/>
<dbReference type="RefSeq" id="WP_188177443.1">
    <property type="nucleotide sequence ID" value="NZ_JACVVD010000012.1"/>
</dbReference>
<evidence type="ECO:0000256" key="1">
    <source>
        <dbReference type="SAM" id="MobiDB-lite"/>
    </source>
</evidence>
<gene>
    <name evidence="3" type="ORF">ICC18_26620</name>
</gene>
<evidence type="ECO:0000313" key="3">
    <source>
        <dbReference type="EMBL" id="MBD0383656.1"/>
    </source>
</evidence>
<evidence type="ECO:0000313" key="4">
    <source>
        <dbReference type="Proteomes" id="UP000650466"/>
    </source>
</evidence>
<keyword evidence="2" id="KW-1133">Transmembrane helix</keyword>
<dbReference type="AlphaFoldDB" id="A0A926KUZ3"/>
<dbReference type="Proteomes" id="UP000650466">
    <property type="component" value="Unassembled WGS sequence"/>
</dbReference>
<feature type="transmembrane region" description="Helical" evidence="2">
    <location>
        <begin position="280"/>
        <end position="299"/>
    </location>
</feature>
<organism evidence="3 4">
    <name type="scientific">Paenibacillus sedimenti</name>
    <dbReference type="NCBI Taxonomy" id="2770274"/>
    <lineage>
        <taxon>Bacteria</taxon>
        <taxon>Bacillati</taxon>
        <taxon>Bacillota</taxon>
        <taxon>Bacilli</taxon>
        <taxon>Bacillales</taxon>
        <taxon>Paenibacillaceae</taxon>
        <taxon>Paenibacillus</taxon>
    </lineage>
</organism>
<feature type="region of interest" description="Disordered" evidence="1">
    <location>
        <begin position="327"/>
        <end position="349"/>
    </location>
</feature>
<protein>
    <recommendedName>
        <fullName evidence="5">Glycerophosphoryl diester phosphodiesterase membrane domain-containing protein</fullName>
    </recommendedName>
</protein>
<evidence type="ECO:0008006" key="5">
    <source>
        <dbReference type="Google" id="ProtNLM"/>
    </source>
</evidence>
<dbReference type="EMBL" id="JACVVD010000012">
    <property type="protein sequence ID" value="MBD0383656.1"/>
    <property type="molecule type" value="Genomic_DNA"/>
</dbReference>
<keyword evidence="2" id="KW-0472">Membrane</keyword>
<feature type="transmembrane region" description="Helical" evidence="2">
    <location>
        <begin position="187"/>
        <end position="214"/>
    </location>
</feature>
<feature type="compositionally biased region" description="Basic and acidic residues" evidence="1">
    <location>
        <begin position="334"/>
        <end position="349"/>
    </location>
</feature>
<feature type="transmembrane region" description="Helical" evidence="2">
    <location>
        <begin position="142"/>
        <end position="175"/>
    </location>
</feature>
<accession>A0A926KUZ3</accession>
<feature type="transmembrane region" description="Helical" evidence="2">
    <location>
        <begin position="247"/>
        <end position="274"/>
    </location>
</feature>